<gene>
    <name evidence="2" type="ORF">M408DRAFT_263586</name>
</gene>
<proteinExistence type="predicted"/>
<dbReference type="Proteomes" id="UP000054097">
    <property type="component" value="Unassembled WGS sequence"/>
</dbReference>
<evidence type="ECO:0000256" key="1">
    <source>
        <dbReference type="SAM" id="MobiDB-lite"/>
    </source>
</evidence>
<feature type="region of interest" description="Disordered" evidence="1">
    <location>
        <begin position="119"/>
        <end position="146"/>
    </location>
</feature>
<accession>A0A0C3AVN7</accession>
<reference evidence="2 3" key="1">
    <citation type="submission" date="2014-04" db="EMBL/GenBank/DDBJ databases">
        <authorList>
            <consortium name="DOE Joint Genome Institute"/>
            <person name="Kuo A."/>
            <person name="Zuccaro A."/>
            <person name="Kohler A."/>
            <person name="Nagy L.G."/>
            <person name="Floudas D."/>
            <person name="Copeland A."/>
            <person name="Barry K.W."/>
            <person name="Cichocki N."/>
            <person name="Veneault-Fourrey C."/>
            <person name="LaButti K."/>
            <person name="Lindquist E.A."/>
            <person name="Lipzen A."/>
            <person name="Lundell T."/>
            <person name="Morin E."/>
            <person name="Murat C."/>
            <person name="Sun H."/>
            <person name="Tunlid A."/>
            <person name="Henrissat B."/>
            <person name="Grigoriev I.V."/>
            <person name="Hibbett D.S."/>
            <person name="Martin F."/>
            <person name="Nordberg H.P."/>
            <person name="Cantor M.N."/>
            <person name="Hua S.X."/>
        </authorList>
    </citation>
    <scope>NUCLEOTIDE SEQUENCE [LARGE SCALE GENOMIC DNA]</scope>
    <source>
        <strain evidence="2 3">MAFF 305830</strain>
    </source>
</reference>
<dbReference type="HOGENOM" id="CLU_1778616_0_0_1"/>
<feature type="compositionally biased region" description="Basic and acidic residues" evidence="1">
    <location>
        <begin position="129"/>
        <end position="146"/>
    </location>
</feature>
<evidence type="ECO:0000313" key="2">
    <source>
        <dbReference type="EMBL" id="KIM23346.1"/>
    </source>
</evidence>
<sequence length="146" mass="17223">MLESLLKVLGPTLQNLYISITYHPTPLEKMFEWCPNLECLLVHPSREEKVDIPPSHPLHTIVIPFFSPWIARPRKPELTWPGWPTIRTVIFNTPWDQSRWKGELGRWCERWRGSPVRIEDSRGVTPQEWVDKKNEKSKPVEPSEFT</sequence>
<dbReference type="EMBL" id="KN824338">
    <property type="protein sequence ID" value="KIM23346.1"/>
    <property type="molecule type" value="Genomic_DNA"/>
</dbReference>
<evidence type="ECO:0000313" key="3">
    <source>
        <dbReference type="Proteomes" id="UP000054097"/>
    </source>
</evidence>
<protein>
    <submittedName>
        <fullName evidence="2">Uncharacterized protein</fullName>
    </submittedName>
</protein>
<organism evidence="2 3">
    <name type="scientific">Serendipita vermifera MAFF 305830</name>
    <dbReference type="NCBI Taxonomy" id="933852"/>
    <lineage>
        <taxon>Eukaryota</taxon>
        <taxon>Fungi</taxon>
        <taxon>Dikarya</taxon>
        <taxon>Basidiomycota</taxon>
        <taxon>Agaricomycotina</taxon>
        <taxon>Agaricomycetes</taxon>
        <taxon>Sebacinales</taxon>
        <taxon>Serendipitaceae</taxon>
        <taxon>Serendipita</taxon>
    </lineage>
</organism>
<keyword evidence="3" id="KW-1185">Reference proteome</keyword>
<dbReference type="AlphaFoldDB" id="A0A0C3AVN7"/>
<reference evidence="3" key="2">
    <citation type="submission" date="2015-01" db="EMBL/GenBank/DDBJ databases">
        <title>Evolutionary Origins and Diversification of the Mycorrhizal Mutualists.</title>
        <authorList>
            <consortium name="DOE Joint Genome Institute"/>
            <consortium name="Mycorrhizal Genomics Consortium"/>
            <person name="Kohler A."/>
            <person name="Kuo A."/>
            <person name="Nagy L.G."/>
            <person name="Floudas D."/>
            <person name="Copeland A."/>
            <person name="Barry K.W."/>
            <person name="Cichocki N."/>
            <person name="Veneault-Fourrey C."/>
            <person name="LaButti K."/>
            <person name="Lindquist E.A."/>
            <person name="Lipzen A."/>
            <person name="Lundell T."/>
            <person name="Morin E."/>
            <person name="Murat C."/>
            <person name="Riley R."/>
            <person name="Ohm R."/>
            <person name="Sun H."/>
            <person name="Tunlid A."/>
            <person name="Henrissat B."/>
            <person name="Grigoriev I.V."/>
            <person name="Hibbett D.S."/>
            <person name="Martin F."/>
        </authorList>
    </citation>
    <scope>NUCLEOTIDE SEQUENCE [LARGE SCALE GENOMIC DNA]</scope>
    <source>
        <strain evidence="3">MAFF 305830</strain>
    </source>
</reference>
<name>A0A0C3AVN7_SERVB</name>